<accession>I3WUB1</accession>
<reference evidence="2" key="1">
    <citation type="submission" date="2012-02" db="EMBL/GenBank/DDBJ databases">
        <authorList>
            <person name="Bajgain P."/>
            <person name="Fisher J.N.B."/>
            <person name="Lunt B.L."/>
            <person name="Sheflo M.A."/>
            <person name="Brighton A.K."/>
            <person name="Adawi E.C."/>
            <person name="Christiansen M.R."/>
            <person name="Ferguson N.C."/>
            <person name="Gardner A.V."/>
            <person name="Irons D.L."/>
            <person name="Jensen J."/>
            <person name="Kennedy A."/>
            <person name="Lloyd J.S."/>
            <person name="Marlow S."/>
            <person name="Mason S.J."/>
            <person name="McCord T.M."/>
            <person name="Merrill B.D."/>
            <person name="Nelson E.P."/>
            <person name="Norton C.S."/>
            <person name="Pettersson S.M."/>
            <person name="Poe D.E."/>
            <person name="Russell R.C."/>
            <person name="Smith T.C."/>
            <person name="Sullivan S."/>
            <person name="Williams K.R."/>
            <person name="Burnett S.H."/>
            <person name="Breakwell D.P."/>
            <person name="Grose J.H."/>
        </authorList>
    </citation>
    <scope>NUCLEOTIDE SEQUENCE [LARGE SCALE GENOMIC DNA]</scope>
</reference>
<dbReference type="EMBL" id="JQ698665">
    <property type="protein sequence ID" value="AFL46582.1"/>
    <property type="molecule type" value="Genomic_DNA"/>
</dbReference>
<name>I3WUB1_9CAUD</name>
<gene>
    <name evidence="1" type="ORF">NEPAL_90</name>
</gene>
<protein>
    <submittedName>
        <fullName evidence="1">Uncharacterized protein</fullName>
    </submittedName>
</protein>
<keyword evidence="2" id="KW-1185">Reference proteome</keyword>
<sequence>MIRNQPRRNTMTSPKPRLLASAPTIADIESVIGRFYYSDKYRVDPETLAISHPDKPEPPKGVRVVFKARRYRFEMVPA</sequence>
<organism evidence="1 2">
    <name type="scientific">Mycobacterium phage Nepal</name>
    <dbReference type="NCBI Taxonomy" id="2927981"/>
    <lineage>
        <taxon>Viruses</taxon>
        <taxon>Duplodnaviria</taxon>
        <taxon>Heunggongvirae</taxon>
        <taxon>Uroviricota</taxon>
        <taxon>Caudoviricetes</taxon>
        <taxon>Fromanvirus</taxon>
        <taxon>Fromanvirus nepal</taxon>
    </lineage>
</organism>
<proteinExistence type="predicted"/>
<evidence type="ECO:0000313" key="2">
    <source>
        <dbReference type="Proteomes" id="UP000006066"/>
    </source>
</evidence>
<evidence type="ECO:0000313" key="1">
    <source>
        <dbReference type="EMBL" id="AFL46582.1"/>
    </source>
</evidence>
<dbReference type="Proteomes" id="UP000006066">
    <property type="component" value="Segment"/>
</dbReference>